<gene>
    <name evidence="1" type="ORF">U9M73_16985</name>
</gene>
<protein>
    <submittedName>
        <fullName evidence="1">Uncharacterized protein</fullName>
    </submittedName>
</protein>
<evidence type="ECO:0000313" key="1">
    <source>
        <dbReference type="EMBL" id="MEA3571647.1"/>
    </source>
</evidence>
<accession>A0ABU5PPA5</accession>
<dbReference type="EMBL" id="JAYERP010000001">
    <property type="protein sequence ID" value="MEA3571647.1"/>
    <property type="molecule type" value="Genomic_DNA"/>
</dbReference>
<organism evidence="1 2">
    <name type="scientific">Paenibacillus phoenicis</name>
    <dbReference type="NCBI Taxonomy" id="554117"/>
    <lineage>
        <taxon>Bacteria</taxon>
        <taxon>Bacillati</taxon>
        <taxon>Bacillota</taxon>
        <taxon>Bacilli</taxon>
        <taxon>Bacillales</taxon>
        <taxon>Paenibacillaceae</taxon>
        <taxon>Paenibacillus</taxon>
    </lineage>
</organism>
<comment type="caution">
    <text evidence="1">The sequence shown here is derived from an EMBL/GenBank/DDBJ whole genome shotgun (WGS) entry which is preliminary data.</text>
</comment>
<name>A0ABU5PPA5_9BACL</name>
<dbReference type="Proteomes" id="UP001292216">
    <property type="component" value="Unassembled WGS sequence"/>
</dbReference>
<sequence length="119" mass="13682">MEYLNISLEPMDNENSIIYCGDTIIVDCSLLHNASHNCCTIMFRKTSEAMEQLVNQSTSETHINLFVEQIDPATYGAIHGFLKSALDKKENHPPSVIRLMVWVFDQKTQDFIAYDFYEV</sequence>
<dbReference type="RefSeq" id="WP_323078199.1">
    <property type="nucleotide sequence ID" value="NZ_CBCSKM010000001.1"/>
</dbReference>
<proteinExistence type="predicted"/>
<reference evidence="1 2" key="1">
    <citation type="submission" date="2023-12" db="EMBL/GenBank/DDBJ databases">
        <title>Whole genome sequencing of Paenibacillus phoenicis isolated from the Phoenix Mars Lander spacecraft assembly facility.</title>
        <authorList>
            <person name="Garcia A."/>
            <person name="Venkateswaran K."/>
        </authorList>
    </citation>
    <scope>NUCLEOTIDE SEQUENCE [LARGE SCALE GENOMIC DNA]</scope>
    <source>
        <strain evidence="1 2">3PO2SA</strain>
    </source>
</reference>
<keyword evidence="2" id="KW-1185">Reference proteome</keyword>
<evidence type="ECO:0000313" key="2">
    <source>
        <dbReference type="Proteomes" id="UP001292216"/>
    </source>
</evidence>